<name>A0A0C3HA05_OIDMZ</name>
<dbReference type="Pfam" id="PF00150">
    <property type="entry name" value="Cellulase"/>
    <property type="match status" value="1"/>
</dbReference>
<evidence type="ECO:0000259" key="5">
    <source>
        <dbReference type="Pfam" id="PF00150"/>
    </source>
</evidence>
<dbReference type="SUPFAM" id="SSF51445">
    <property type="entry name" value="(Trans)glycosidases"/>
    <property type="match status" value="1"/>
</dbReference>
<feature type="domain" description="Glycoside hydrolase family 5" evidence="5">
    <location>
        <begin position="53"/>
        <end position="361"/>
    </location>
</feature>
<keyword evidence="3 4" id="KW-0326">Glycosidase</keyword>
<dbReference type="Gene3D" id="3.20.20.80">
    <property type="entry name" value="Glycosidases"/>
    <property type="match status" value="1"/>
</dbReference>
<dbReference type="GO" id="GO:0004553">
    <property type="term" value="F:hydrolase activity, hydrolyzing O-glycosyl compounds"/>
    <property type="evidence" value="ECO:0007669"/>
    <property type="project" value="InterPro"/>
</dbReference>
<comment type="similarity">
    <text evidence="1 4">Belongs to the glycosyl hydrolase 5 (cellulase A) family.</text>
</comment>
<reference evidence="7" key="2">
    <citation type="submission" date="2015-01" db="EMBL/GenBank/DDBJ databases">
        <title>Evolutionary Origins and Diversification of the Mycorrhizal Mutualists.</title>
        <authorList>
            <consortium name="DOE Joint Genome Institute"/>
            <consortium name="Mycorrhizal Genomics Consortium"/>
            <person name="Kohler A."/>
            <person name="Kuo A."/>
            <person name="Nagy L.G."/>
            <person name="Floudas D."/>
            <person name="Copeland A."/>
            <person name="Barry K.W."/>
            <person name="Cichocki N."/>
            <person name="Veneault-Fourrey C."/>
            <person name="LaButti K."/>
            <person name="Lindquist E.A."/>
            <person name="Lipzen A."/>
            <person name="Lundell T."/>
            <person name="Morin E."/>
            <person name="Murat C."/>
            <person name="Riley R."/>
            <person name="Ohm R."/>
            <person name="Sun H."/>
            <person name="Tunlid A."/>
            <person name="Henrissat B."/>
            <person name="Grigoriev I.V."/>
            <person name="Hibbett D.S."/>
            <person name="Martin F."/>
        </authorList>
    </citation>
    <scope>NUCLEOTIDE SEQUENCE [LARGE SCALE GENOMIC DNA]</scope>
    <source>
        <strain evidence="7">Zn</strain>
    </source>
</reference>
<protein>
    <submittedName>
        <fullName evidence="6">Glycoside hydrolase family 5 protein</fullName>
    </submittedName>
</protein>
<keyword evidence="7" id="KW-1185">Reference proteome</keyword>
<reference evidence="6 7" key="1">
    <citation type="submission" date="2014-04" db="EMBL/GenBank/DDBJ databases">
        <authorList>
            <consortium name="DOE Joint Genome Institute"/>
            <person name="Kuo A."/>
            <person name="Martino E."/>
            <person name="Perotto S."/>
            <person name="Kohler A."/>
            <person name="Nagy L.G."/>
            <person name="Floudas D."/>
            <person name="Copeland A."/>
            <person name="Barry K.W."/>
            <person name="Cichocki N."/>
            <person name="Veneault-Fourrey C."/>
            <person name="LaButti K."/>
            <person name="Lindquist E.A."/>
            <person name="Lipzen A."/>
            <person name="Lundell T."/>
            <person name="Morin E."/>
            <person name="Murat C."/>
            <person name="Sun H."/>
            <person name="Tunlid A."/>
            <person name="Henrissat B."/>
            <person name="Grigoriev I.V."/>
            <person name="Hibbett D.S."/>
            <person name="Martin F."/>
            <person name="Nordberg H.P."/>
            <person name="Cantor M.N."/>
            <person name="Hua S.X."/>
        </authorList>
    </citation>
    <scope>NUCLEOTIDE SEQUENCE [LARGE SCALE GENOMIC DNA]</scope>
    <source>
        <strain evidence="6 7">Zn</strain>
    </source>
</reference>
<dbReference type="AlphaFoldDB" id="A0A0C3HA05"/>
<dbReference type="PANTHER" id="PTHR31263">
    <property type="entry name" value="CELLULASE FAMILY PROTEIN (AFU_ORTHOLOGUE AFUA_5G14560)"/>
    <property type="match status" value="1"/>
</dbReference>
<dbReference type="EMBL" id="KN832872">
    <property type="protein sequence ID" value="KIN05076.1"/>
    <property type="molecule type" value="Genomic_DNA"/>
</dbReference>
<dbReference type="GO" id="GO:0000272">
    <property type="term" value="P:polysaccharide catabolic process"/>
    <property type="evidence" value="ECO:0007669"/>
    <property type="project" value="InterPro"/>
</dbReference>
<dbReference type="PANTHER" id="PTHR31263:SF0">
    <property type="entry name" value="CELLULASE FAMILY PROTEIN (AFU_ORTHOLOGUE AFUA_5G14560)"/>
    <property type="match status" value="1"/>
</dbReference>
<evidence type="ECO:0000256" key="3">
    <source>
        <dbReference type="ARBA" id="ARBA00023295"/>
    </source>
</evidence>
<accession>A0A0C3HA05</accession>
<evidence type="ECO:0000256" key="4">
    <source>
        <dbReference type="RuleBase" id="RU361153"/>
    </source>
</evidence>
<keyword evidence="2 4" id="KW-0378">Hydrolase</keyword>
<dbReference type="InterPro" id="IPR001547">
    <property type="entry name" value="Glyco_hydro_5"/>
</dbReference>
<evidence type="ECO:0000313" key="6">
    <source>
        <dbReference type="EMBL" id="KIN05076.1"/>
    </source>
</evidence>
<organism evidence="6 7">
    <name type="scientific">Oidiodendron maius (strain Zn)</name>
    <dbReference type="NCBI Taxonomy" id="913774"/>
    <lineage>
        <taxon>Eukaryota</taxon>
        <taxon>Fungi</taxon>
        <taxon>Dikarya</taxon>
        <taxon>Ascomycota</taxon>
        <taxon>Pezizomycotina</taxon>
        <taxon>Leotiomycetes</taxon>
        <taxon>Leotiomycetes incertae sedis</taxon>
        <taxon>Myxotrichaceae</taxon>
        <taxon>Oidiodendron</taxon>
    </lineage>
</organism>
<evidence type="ECO:0000313" key="7">
    <source>
        <dbReference type="Proteomes" id="UP000054321"/>
    </source>
</evidence>
<dbReference type="Proteomes" id="UP000054321">
    <property type="component" value="Unassembled WGS sequence"/>
</dbReference>
<proteinExistence type="inferred from homology"/>
<dbReference type="STRING" id="913774.A0A0C3HA05"/>
<dbReference type="OrthoDB" id="442731at2759"/>
<evidence type="ECO:0000256" key="2">
    <source>
        <dbReference type="ARBA" id="ARBA00022801"/>
    </source>
</evidence>
<gene>
    <name evidence="6" type="ORF">OIDMADRAFT_39485</name>
</gene>
<sequence length="410" mass="44688">MRTRSSPGLVSSGRSNLASSSDRWIIDAAGNHVPYVGINWPGAADTMLPEGLNYKSIQDIVGVVSQTGFNAVRLTFAIELVDDILDNGGDVSLNDTLINALGATNGTIVLQKILTNNPQFTAQTTRLQVFDAVATELAAQNIYLHLDNHVSKAMWCCSLTDGNSWFGDTYFDTDKWIRGLSYMAAHGKANWPTFSSVGLRNELRPSLTLASTLQPYTWSTWKQYMTAAASAVHAANPDVLIFFSGLDSDFNIEPAVGGSTLLDPGFSFSVADYEWAGKFVFEMHEYDEGISSSCTIYESILGSFGADATTKSGTGTNRAPLVISEWGHDETDASGAYNSAYSTCLTQFMVDRQFGWMLWVLAGSYYIRSGVQDSDESYGILTHDWSTYRGTASIAAIKQLIENTYSAYGQ</sequence>
<evidence type="ECO:0000256" key="1">
    <source>
        <dbReference type="ARBA" id="ARBA00005641"/>
    </source>
</evidence>
<dbReference type="HOGENOM" id="CLU_039562_0_0_1"/>
<dbReference type="InterPro" id="IPR017853">
    <property type="entry name" value="GH"/>
</dbReference>
<dbReference type="InParanoid" id="A0A0C3HA05"/>